<dbReference type="RefSeq" id="WP_135770981.1">
    <property type="nucleotide sequence ID" value="NZ_RQFT01000008.1"/>
</dbReference>
<dbReference type="EMBL" id="RQFT01000008">
    <property type="protein sequence ID" value="TGL06616.1"/>
    <property type="molecule type" value="Genomic_DNA"/>
</dbReference>
<dbReference type="AlphaFoldDB" id="A0A7I0HSP8"/>
<proteinExistence type="predicted"/>
<evidence type="ECO:0008006" key="3">
    <source>
        <dbReference type="Google" id="ProtNLM"/>
    </source>
</evidence>
<dbReference type="SUPFAM" id="SSF51197">
    <property type="entry name" value="Clavaminate synthase-like"/>
    <property type="match status" value="1"/>
</dbReference>
<accession>A0A7I0HSP8</accession>
<protein>
    <recommendedName>
        <fullName evidence="3">Phytanoyl-CoA dioxygenase</fullName>
    </recommendedName>
</protein>
<name>A0A7I0HSP8_9LEPT</name>
<evidence type="ECO:0000313" key="1">
    <source>
        <dbReference type="EMBL" id="TGL06616.1"/>
    </source>
</evidence>
<sequence length="284" mass="32687">MDIKSLYDGKTYFGNLCKESISYLNTILQYIQDEFQAGDPCLITSQIPYLQLQNSMARIRSKIYENHSILKFLFPILEEWNVDPNDVYLDLLRLRCVPNGFHLMQGAESVQYIHRDSWYANPENQINLWIPITKVELGSGFSLYPSYFKKSIQNNSSMFLYDHWLETGGFQTSAIHPRIGEKIFPKPLEQVSDPNVLSVSGDFRDYFLFASHHLHGTNDNTQGYSRFSLEVRLVIGDHIKNHIGPKNYDNGSKGSTLYEMKQLLEGKVLPIEVIQSYVKSSALL</sequence>
<gene>
    <name evidence="1" type="ORF">EHQ43_09415</name>
</gene>
<organism evidence="1 2">
    <name type="scientific">Leptospira bouyouniensis</name>
    <dbReference type="NCBI Taxonomy" id="2484911"/>
    <lineage>
        <taxon>Bacteria</taxon>
        <taxon>Pseudomonadati</taxon>
        <taxon>Spirochaetota</taxon>
        <taxon>Spirochaetia</taxon>
        <taxon>Leptospirales</taxon>
        <taxon>Leptospiraceae</taxon>
        <taxon>Leptospira</taxon>
    </lineage>
</organism>
<dbReference type="Gene3D" id="2.60.120.620">
    <property type="entry name" value="q2cbj1_9rhob like domain"/>
    <property type="match status" value="1"/>
</dbReference>
<comment type="caution">
    <text evidence="1">The sequence shown here is derived from an EMBL/GenBank/DDBJ whole genome shotgun (WGS) entry which is preliminary data.</text>
</comment>
<evidence type="ECO:0000313" key="2">
    <source>
        <dbReference type="Proteomes" id="UP000297641"/>
    </source>
</evidence>
<reference evidence="1 2" key="1">
    <citation type="journal article" date="2019" name="PLoS Negl. Trop. Dis.">
        <title>Revisiting the worldwide diversity of Leptospira species in the environment.</title>
        <authorList>
            <person name="Vincent A.T."/>
            <person name="Schiettekatte O."/>
            <person name="Bourhy P."/>
            <person name="Veyrier F.J."/>
            <person name="Picardeau M."/>
        </authorList>
    </citation>
    <scope>NUCLEOTIDE SEQUENCE [LARGE SCALE GENOMIC DNA]</scope>
    <source>
        <strain evidence="1 2">201800273</strain>
    </source>
</reference>
<dbReference type="Proteomes" id="UP000297641">
    <property type="component" value="Unassembled WGS sequence"/>
</dbReference>